<dbReference type="AlphaFoldDB" id="A0A829X3R6"/>
<accession>A0A829X3R6</accession>
<evidence type="ECO:0000256" key="1">
    <source>
        <dbReference type="SAM" id="SignalP"/>
    </source>
</evidence>
<proteinExistence type="predicted"/>
<comment type="caution">
    <text evidence="2">The sequence shown here is derived from an EMBL/GenBank/DDBJ whole genome shotgun (WGS) entry which is preliminary data.</text>
</comment>
<protein>
    <submittedName>
        <fullName evidence="2">Uncharacterized protein</fullName>
    </submittedName>
</protein>
<evidence type="ECO:0000313" key="2">
    <source>
        <dbReference type="EMBL" id="GEM16289.1"/>
    </source>
</evidence>
<keyword evidence="1" id="KW-0732">Signal</keyword>
<feature type="chain" id="PRO_5032972129" evidence="1">
    <location>
        <begin position="19"/>
        <end position="86"/>
    </location>
</feature>
<organism evidence="2 3">
    <name type="scientific">Gluconobacter oxydans NBRC 3293</name>
    <dbReference type="NCBI Taxonomy" id="1315969"/>
    <lineage>
        <taxon>Bacteria</taxon>
        <taxon>Pseudomonadati</taxon>
        <taxon>Pseudomonadota</taxon>
        <taxon>Alphaproteobacteria</taxon>
        <taxon>Acetobacterales</taxon>
        <taxon>Acetobacteraceae</taxon>
        <taxon>Gluconobacter</taxon>
    </lineage>
</organism>
<sequence>MPTAETAFTAFHAPMASAASFAACAVFIGAISPLCAFCDGTSHAEETAAMAATGALSDIRTVCVEAVSLVFEHYVLLFDISNDILS</sequence>
<name>A0A829X3R6_GLUOY</name>
<gene>
    <name evidence="2" type="ORF">NBRC3293_0786</name>
</gene>
<evidence type="ECO:0000313" key="3">
    <source>
        <dbReference type="Proteomes" id="UP000484858"/>
    </source>
</evidence>
<dbReference type="EMBL" id="BARJ01000003">
    <property type="protein sequence ID" value="GEM16289.1"/>
    <property type="molecule type" value="Genomic_DNA"/>
</dbReference>
<feature type="signal peptide" evidence="1">
    <location>
        <begin position="1"/>
        <end position="18"/>
    </location>
</feature>
<reference evidence="2 3" key="1">
    <citation type="submission" date="2013-04" db="EMBL/GenBank/DDBJ databases">
        <title>Gluconobacter oxydans NBRC 3293 whole genome sequence.</title>
        <authorList>
            <person name="Matsutani M."/>
            <person name="Yakushi T."/>
            <person name="Matsushita K."/>
        </authorList>
    </citation>
    <scope>NUCLEOTIDE SEQUENCE [LARGE SCALE GENOMIC DNA]</scope>
    <source>
        <strain evidence="2 3">NBRC 3293</strain>
    </source>
</reference>
<dbReference type="Proteomes" id="UP000484858">
    <property type="component" value="Unassembled WGS sequence"/>
</dbReference>